<comment type="caution">
    <text evidence="1">The sequence shown here is derived from an EMBL/GenBank/DDBJ whole genome shotgun (WGS) entry which is preliminary data.</text>
</comment>
<proteinExistence type="predicted"/>
<gene>
    <name evidence="1" type="ORF">Acr_00g0003370</name>
</gene>
<evidence type="ECO:0000313" key="2">
    <source>
        <dbReference type="Proteomes" id="UP000585474"/>
    </source>
</evidence>
<dbReference type="Proteomes" id="UP000585474">
    <property type="component" value="Unassembled WGS sequence"/>
</dbReference>
<name>A0A7J0D7T7_9ERIC</name>
<evidence type="ECO:0000313" key="1">
    <source>
        <dbReference type="EMBL" id="GFS28699.1"/>
    </source>
</evidence>
<sequence length="136" mass="15939">MPKRALQHSTLLCLLKESPKTLRCHFSNPPCSSTLRSERNHLARQQMMQMESHWWTNHLSQVELKKKFIDNTGSYSLFKISFGIGFATTRMGTSSSHWINFIGEIQFYGSWFELRKERKEVKFSGPNRSLPPHAFY</sequence>
<keyword evidence="2" id="KW-1185">Reference proteome</keyword>
<dbReference type="EMBL" id="BJWL01000049">
    <property type="protein sequence ID" value="GFS28699.1"/>
    <property type="molecule type" value="Genomic_DNA"/>
</dbReference>
<protein>
    <submittedName>
        <fullName evidence="1">Uncharacterized protein</fullName>
    </submittedName>
</protein>
<dbReference type="AlphaFoldDB" id="A0A7J0D7T7"/>
<organism evidence="1 2">
    <name type="scientific">Actinidia rufa</name>
    <dbReference type="NCBI Taxonomy" id="165716"/>
    <lineage>
        <taxon>Eukaryota</taxon>
        <taxon>Viridiplantae</taxon>
        <taxon>Streptophyta</taxon>
        <taxon>Embryophyta</taxon>
        <taxon>Tracheophyta</taxon>
        <taxon>Spermatophyta</taxon>
        <taxon>Magnoliopsida</taxon>
        <taxon>eudicotyledons</taxon>
        <taxon>Gunneridae</taxon>
        <taxon>Pentapetalae</taxon>
        <taxon>asterids</taxon>
        <taxon>Ericales</taxon>
        <taxon>Actinidiaceae</taxon>
        <taxon>Actinidia</taxon>
    </lineage>
</organism>
<reference evidence="2" key="1">
    <citation type="submission" date="2019-07" db="EMBL/GenBank/DDBJ databases">
        <title>De Novo Assembly of kiwifruit Actinidia rufa.</title>
        <authorList>
            <person name="Sugita-Konishi S."/>
            <person name="Sato K."/>
            <person name="Mori E."/>
            <person name="Abe Y."/>
            <person name="Kisaki G."/>
            <person name="Hamano K."/>
            <person name="Suezawa K."/>
            <person name="Otani M."/>
            <person name="Fukuda T."/>
            <person name="Manabe T."/>
            <person name="Gomi K."/>
            <person name="Tabuchi M."/>
            <person name="Akimitsu K."/>
            <person name="Kataoka I."/>
        </authorList>
    </citation>
    <scope>NUCLEOTIDE SEQUENCE [LARGE SCALE GENOMIC DNA]</scope>
    <source>
        <strain evidence="2">cv. Fuchu</strain>
    </source>
</reference>
<accession>A0A7J0D7T7</accession>